<dbReference type="PANTHER" id="PTHR21310">
    <property type="entry name" value="AMINOGLYCOSIDE PHOSPHOTRANSFERASE-RELATED-RELATED"/>
    <property type="match status" value="1"/>
</dbReference>
<accession>A0AAE0J2N1</accession>
<dbReference type="EMBL" id="JAUEPO010000001">
    <property type="protein sequence ID" value="KAK3335106.1"/>
    <property type="molecule type" value="Genomic_DNA"/>
</dbReference>
<evidence type="ECO:0000313" key="2">
    <source>
        <dbReference type="Proteomes" id="UP001286456"/>
    </source>
</evidence>
<dbReference type="Proteomes" id="UP001286456">
    <property type="component" value="Unassembled WGS sequence"/>
</dbReference>
<sequence length="513" mass="58742">MPATLDVPGRGPITTYESASKEEFNVISRLAHAPAVNALADSLWRQRASIEALTRQHLGLSSHDSCTVLDRSEWIRGGFNICVVLAVSCGGRSSKVVFRCAMPHKLAEARHPGTVDEKLGCEAGSYVWMQERCPGIRIPHLHGFGFSDGRHFTHVRHRPVWTRISHMFRRCVYGLLQYPLISQYIPLRITATNHRVPSAYVLLEYIDPAIGQMLSNTWNKHREDPARRQRLFQGMSKIMLSLARLPQPRIGAFQFNNDGTITLSKRPLCCTIMLLENDGAPRTMQGNDTYTCTDAYASDMLTFHDNRFLNQPNAIYSEDDCRAQMAVKTLLRAFAHQYIKREYRCGPFLLQLTDFHASNIFVDDEWNITCLVDLEWLCALPPEMLNVPHRLTGCCVDEIEGEKYHEFDKVRREFMDAFREQESRTKVNHEVTISGLMQHMWESKGMWFWYCLSSVNAMYIILDGHLCRPGSFPSSAEKVVSRFWCQDPEAVVQKKLADRKAYDAELASIFPKQ</sequence>
<protein>
    <recommendedName>
        <fullName evidence="3">Aminoglycoside phosphotransferase domain-containing protein</fullName>
    </recommendedName>
</protein>
<comment type="caution">
    <text evidence="1">The sequence shown here is derived from an EMBL/GenBank/DDBJ whole genome shotgun (WGS) entry which is preliminary data.</text>
</comment>
<dbReference type="PANTHER" id="PTHR21310:SF37">
    <property type="entry name" value="AMINOGLYCOSIDE PHOSPHOTRANSFERASE DOMAIN-CONTAINING PROTEIN"/>
    <property type="match status" value="1"/>
</dbReference>
<evidence type="ECO:0008006" key="3">
    <source>
        <dbReference type="Google" id="ProtNLM"/>
    </source>
</evidence>
<dbReference type="AlphaFoldDB" id="A0AAE0J2N1"/>
<gene>
    <name evidence="1" type="ORF">B0T19DRAFT_113</name>
</gene>
<dbReference type="InterPro" id="IPR051678">
    <property type="entry name" value="AGP_Transferase"/>
</dbReference>
<evidence type="ECO:0000313" key="1">
    <source>
        <dbReference type="EMBL" id="KAK3335106.1"/>
    </source>
</evidence>
<reference evidence="1" key="1">
    <citation type="journal article" date="2023" name="Mol. Phylogenet. Evol.">
        <title>Genome-scale phylogeny and comparative genomics of the fungal order Sordariales.</title>
        <authorList>
            <person name="Hensen N."/>
            <person name="Bonometti L."/>
            <person name="Westerberg I."/>
            <person name="Brannstrom I.O."/>
            <person name="Guillou S."/>
            <person name="Cros-Aarteil S."/>
            <person name="Calhoun S."/>
            <person name="Haridas S."/>
            <person name="Kuo A."/>
            <person name="Mondo S."/>
            <person name="Pangilinan J."/>
            <person name="Riley R."/>
            <person name="LaButti K."/>
            <person name="Andreopoulos B."/>
            <person name="Lipzen A."/>
            <person name="Chen C."/>
            <person name="Yan M."/>
            <person name="Daum C."/>
            <person name="Ng V."/>
            <person name="Clum A."/>
            <person name="Steindorff A."/>
            <person name="Ohm R.A."/>
            <person name="Martin F."/>
            <person name="Silar P."/>
            <person name="Natvig D.O."/>
            <person name="Lalanne C."/>
            <person name="Gautier V."/>
            <person name="Ament-Velasquez S.L."/>
            <person name="Kruys A."/>
            <person name="Hutchinson M.I."/>
            <person name="Powell A.J."/>
            <person name="Barry K."/>
            <person name="Miller A.N."/>
            <person name="Grigoriev I.V."/>
            <person name="Debuchy R."/>
            <person name="Gladieux P."/>
            <person name="Hiltunen Thoren M."/>
            <person name="Johannesson H."/>
        </authorList>
    </citation>
    <scope>NUCLEOTIDE SEQUENCE</scope>
    <source>
        <strain evidence="1">SMH4131-1</strain>
    </source>
</reference>
<keyword evidence="2" id="KW-1185">Reference proteome</keyword>
<reference evidence="1" key="2">
    <citation type="submission" date="2023-06" db="EMBL/GenBank/DDBJ databases">
        <authorList>
            <consortium name="Lawrence Berkeley National Laboratory"/>
            <person name="Haridas S."/>
            <person name="Hensen N."/>
            <person name="Bonometti L."/>
            <person name="Westerberg I."/>
            <person name="Brannstrom I.O."/>
            <person name="Guillou S."/>
            <person name="Cros-Aarteil S."/>
            <person name="Calhoun S."/>
            <person name="Kuo A."/>
            <person name="Mondo S."/>
            <person name="Pangilinan J."/>
            <person name="Riley R."/>
            <person name="Labutti K."/>
            <person name="Andreopoulos B."/>
            <person name="Lipzen A."/>
            <person name="Chen C."/>
            <person name="Yanf M."/>
            <person name="Daum C."/>
            <person name="Ng V."/>
            <person name="Clum A."/>
            <person name="Steindorff A."/>
            <person name="Ohm R."/>
            <person name="Martin F."/>
            <person name="Silar P."/>
            <person name="Natvig D."/>
            <person name="Lalanne C."/>
            <person name="Gautier V."/>
            <person name="Ament-Velasquez S.L."/>
            <person name="Kruys A."/>
            <person name="Hutchinson M.I."/>
            <person name="Powell A.J."/>
            <person name="Barry K."/>
            <person name="Miller A.N."/>
            <person name="Grigoriev I.V."/>
            <person name="Debuchy R."/>
            <person name="Gladieux P."/>
            <person name="Thoren M.H."/>
            <person name="Johannesson H."/>
        </authorList>
    </citation>
    <scope>NUCLEOTIDE SEQUENCE</scope>
    <source>
        <strain evidence="1">SMH4131-1</strain>
    </source>
</reference>
<organism evidence="1 2">
    <name type="scientific">Cercophora scortea</name>
    <dbReference type="NCBI Taxonomy" id="314031"/>
    <lineage>
        <taxon>Eukaryota</taxon>
        <taxon>Fungi</taxon>
        <taxon>Dikarya</taxon>
        <taxon>Ascomycota</taxon>
        <taxon>Pezizomycotina</taxon>
        <taxon>Sordariomycetes</taxon>
        <taxon>Sordariomycetidae</taxon>
        <taxon>Sordariales</taxon>
        <taxon>Lasiosphaeriaceae</taxon>
        <taxon>Cercophora</taxon>
    </lineage>
</organism>
<proteinExistence type="predicted"/>
<name>A0AAE0J2N1_9PEZI</name>